<protein>
    <submittedName>
        <fullName evidence="2">Uncharacterized protein</fullName>
    </submittedName>
</protein>
<feature type="region of interest" description="Disordered" evidence="1">
    <location>
        <begin position="1"/>
        <end position="37"/>
    </location>
</feature>
<gene>
    <name evidence="2" type="ORF">DPMN_096298</name>
</gene>
<dbReference type="Proteomes" id="UP000828390">
    <property type="component" value="Unassembled WGS sequence"/>
</dbReference>
<keyword evidence="3" id="KW-1185">Reference proteome</keyword>
<feature type="compositionally biased region" description="Polar residues" evidence="1">
    <location>
        <begin position="1"/>
        <end position="10"/>
    </location>
</feature>
<evidence type="ECO:0000256" key="1">
    <source>
        <dbReference type="SAM" id="MobiDB-lite"/>
    </source>
</evidence>
<accession>A0A9D4LB34</accession>
<dbReference type="EMBL" id="JAIWYP010000003">
    <property type="protein sequence ID" value="KAH3853766.1"/>
    <property type="molecule type" value="Genomic_DNA"/>
</dbReference>
<proteinExistence type="predicted"/>
<reference evidence="2" key="1">
    <citation type="journal article" date="2019" name="bioRxiv">
        <title>The Genome of the Zebra Mussel, Dreissena polymorpha: A Resource for Invasive Species Research.</title>
        <authorList>
            <person name="McCartney M.A."/>
            <person name="Auch B."/>
            <person name="Kono T."/>
            <person name="Mallez S."/>
            <person name="Zhang Y."/>
            <person name="Obille A."/>
            <person name="Becker A."/>
            <person name="Abrahante J.E."/>
            <person name="Garbe J."/>
            <person name="Badalamenti J.P."/>
            <person name="Herman A."/>
            <person name="Mangelson H."/>
            <person name="Liachko I."/>
            <person name="Sullivan S."/>
            <person name="Sone E.D."/>
            <person name="Koren S."/>
            <person name="Silverstein K.A.T."/>
            <person name="Beckman K.B."/>
            <person name="Gohl D.M."/>
        </authorList>
    </citation>
    <scope>NUCLEOTIDE SEQUENCE</scope>
    <source>
        <strain evidence="2">Duluth1</strain>
        <tissue evidence="2">Whole animal</tissue>
    </source>
</reference>
<evidence type="ECO:0000313" key="2">
    <source>
        <dbReference type="EMBL" id="KAH3853766.1"/>
    </source>
</evidence>
<organism evidence="2 3">
    <name type="scientific">Dreissena polymorpha</name>
    <name type="common">Zebra mussel</name>
    <name type="synonym">Mytilus polymorpha</name>
    <dbReference type="NCBI Taxonomy" id="45954"/>
    <lineage>
        <taxon>Eukaryota</taxon>
        <taxon>Metazoa</taxon>
        <taxon>Spiralia</taxon>
        <taxon>Lophotrochozoa</taxon>
        <taxon>Mollusca</taxon>
        <taxon>Bivalvia</taxon>
        <taxon>Autobranchia</taxon>
        <taxon>Heteroconchia</taxon>
        <taxon>Euheterodonta</taxon>
        <taxon>Imparidentia</taxon>
        <taxon>Neoheterodontei</taxon>
        <taxon>Myida</taxon>
        <taxon>Dreissenoidea</taxon>
        <taxon>Dreissenidae</taxon>
        <taxon>Dreissena</taxon>
    </lineage>
</organism>
<reference evidence="2" key="2">
    <citation type="submission" date="2020-11" db="EMBL/GenBank/DDBJ databases">
        <authorList>
            <person name="McCartney M.A."/>
            <person name="Auch B."/>
            <person name="Kono T."/>
            <person name="Mallez S."/>
            <person name="Becker A."/>
            <person name="Gohl D.M."/>
            <person name="Silverstein K.A.T."/>
            <person name="Koren S."/>
            <person name="Bechman K.B."/>
            <person name="Herman A."/>
            <person name="Abrahante J.E."/>
            <person name="Garbe J."/>
        </authorList>
    </citation>
    <scope>NUCLEOTIDE SEQUENCE</scope>
    <source>
        <strain evidence="2">Duluth1</strain>
        <tissue evidence="2">Whole animal</tissue>
    </source>
</reference>
<evidence type="ECO:0000313" key="3">
    <source>
        <dbReference type="Proteomes" id="UP000828390"/>
    </source>
</evidence>
<dbReference type="AlphaFoldDB" id="A0A9D4LB34"/>
<name>A0A9D4LB34_DREPO</name>
<sequence>MEETSGTCTTRARAMLSKRGRPVYGTTRHMQEARPPKRLAVVPVAYTPDQRVETTGLHSAMRTGLELVGP</sequence>
<comment type="caution">
    <text evidence="2">The sequence shown here is derived from an EMBL/GenBank/DDBJ whole genome shotgun (WGS) entry which is preliminary data.</text>
</comment>